<keyword evidence="9" id="KW-0999">Mitochondrion inner membrane</keyword>
<dbReference type="InterPro" id="IPR000883">
    <property type="entry name" value="Cyt_C_Oxase_1"/>
</dbReference>
<feature type="transmembrane region" description="Helical" evidence="10">
    <location>
        <begin position="331"/>
        <end position="351"/>
    </location>
</feature>
<evidence type="ECO:0000256" key="3">
    <source>
        <dbReference type="ARBA" id="ARBA00004673"/>
    </source>
</evidence>
<accession>E2DHV1</accession>
<comment type="function">
    <text evidence="9">Component of the cytochrome c oxidase, the last enzyme in the mitochondrial electron transport chain which drives oxidative phosphorylation. The respiratory chain contains 3 multisubunit complexes succinate dehydrogenase (complex II, CII), ubiquinol-cytochrome c oxidoreductase (cytochrome b-c1 complex, complex III, CIII) and cytochrome c oxidase (complex IV, CIV), that cooperate to transfer electrons derived from NADH and succinate to molecular oxygen, creating an electrochemical gradient over the inner membrane that drives transmembrane transport and the ATP synthase. Cytochrome c oxidase is the component of the respiratory chain that catalyzes the reduction of oxygen to water. Electrons originating from reduced cytochrome c in the intermembrane space (IMS) are transferred via the dinuclear copper A center (CU(A)) of subunit 2 and heme A of subunit 1 to the active site in subunit 1, a binuclear center (BNC) formed by heme A3 and copper B (CU(B)). The BNC reduces molecular oxygen to 2 water molecules using 4 electrons from cytochrome c in the IMS and 4 protons from the mitochondrial matrix.</text>
</comment>
<dbReference type="GO" id="GO:0020037">
    <property type="term" value="F:heme binding"/>
    <property type="evidence" value="ECO:0007669"/>
    <property type="project" value="InterPro"/>
</dbReference>
<reference evidence="12" key="1">
    <citation type="journal article" date="2011" name="BMC Genomics">
        <title>Mitochondrial genomes and Doubly Uniparental Inheritance: new insights from Musculista senhousia sex-linked mitochondrial DNAs (Bivalvia Mytilidae).</title>
        <authorList>
            <person name="Passamonti M."/>
            <person name="Ricci A."/>
            <person name="Milani L."/>
            <person name="Ghiselli F."/>
        </authorList>
    </citation>
    <scope>NUCLEOTIDE SEQUENCE</scope>
</reference>
<dbReference type="Gene3D" id="1.20.210.10">
    <property type="entry name" value="Cytochrome c oxidase-like, subunit I domain"/>
    <property type="match status" value="1"/>
</dbReference>
<evidence type="ECO:0000256" key="1">
    <source>
        <dbReference type="ARBA" id="ARBA00001971"/>
    </source>
</evidence>
<feature type="transmembrane region" description="Helical" evidence="10">
    <location>
        <begin position="297"/>
        <end position="319"/>
    </location>
</feature>
<organism evidence="12">
    <name type="scientific">Arcuatula senhousia</name>
    <name type="common">Asian date mussel</name>
    <name type="synonym">Musculista senhousia</name>
    <dbReference type="NCBI Taxonomy" id="1954227"/>
    <lineage>
        <taxon>Eukaryota</taxon>
        <taxon>Metazoa</taxon>
        <taxon>Spiralia</taxon>
        <taxon>Lophotrochozoa</taxon>
        <taxon>Mollusca</taxon>
        <taxon>Bivalvia</taxon>
        <taxon>Autobranchia</taxon>
        <taxon>Pteriomorphia</taxon>
        <taxon>Mytilida</taxon>
        <taxon>Mytiloidea</taxon>
        <taxon>Mytilidae</taxon>
        <taxon>Arcuatulinae</taxon>
        <taxon>Arcuatula</taxon>
    </lineage>
</organism>
<dbReference type="GO" id="GO:0004129">
    <property type="term" value="F:cytochrome-c oxidase activity"/>
    <property type="evidence" value="ECO:0007669"/>
    <property type="project" value="UniProtKB-EC"/>
</dbReference>
<geneLocation type="mitochondrion" evidence="12"/>
<evidence type="ECO:0000256" key="9">
    <source>
        <dbReference type="RuleBase" id="RU000369"/>
    </source>
</evidence>
<keyword evidence="6 9" id="KW-0812">Transmembrane</keyword>
<dbReference type="SUPFAM" id="SSF81442">
    <property type="entry name" value="Cytochrome c oxidase subunit I-like"/>
    <property type="match status" value="1"/>
</dbReference>
<dbReference type="GO" id="GO:0046872">
    <property type="term" value="F:metal ion binding"/>
    <property type="evidence" value="ECO:0007669"/>
    <property type="project" value="UniProtKB-KW"/>
</dbReference>
<dbReference type="EC" id="7.1.1.9" evidence="9"/>
<evidence type="ECO:0000313" key="12">
    <source>
        <dbReference type="EMBL" id="ACY00212.1"/>
    </source>
</evidence>
<evidence type="ECO:0000259" key="11">
    <source>
        <dbReference type="PROSITE" id="PS50855"/>
    </source>
</evidence>
<dbReference type="EMBL" id="GU001953">
    <property type="protein sequence ID" value="ACY00212.1"/>
    <property type="molecule type" value="Genomic_DNA"/>
</dbReference>
<dbReference type="GO" id="GO:0005743">
    <property type="term" value="C:mitochondrial inner membrane"/>
    <property type="evidence" value="ECO:0007669"/>
    <property type="project" value="UniProtKB-SubCell"/>
</dbReference>
<evidence type="ECO:0000256" key="5">
    <source>
        <dbReference type="ARBA" id="ARBA00015947"/>
    </source>
</evidence>
<feature type="transmembrane region" description="Helical" evidence="10">
    <location>
        <begin position="225"/>
        <end position="248"/>
    </location>
</feature>
<dbReference type="GO" id="GO:0006123">
    <property type="term" value="P:mitochondrial electron transport, cytochrome c to oxygen"/>
    <property type="evidence" value="ECO:0007669"/>
    <property type="project" value="TreeGrafter"/>
</dbReference>
<evidence type="ECO:0000256" key="10">
    <source>
        <dbReference type="SAM" id="Phobius"/>
    </source>
</evidence>
<keyword evidence="9" id="KW-0813">Transport</keyword>
<keyword evidence="9 12" id="KW-0496">Mitochondrion</keyword>
<comment type="cofactor">
    <cofactor evidence="1">
        <name>heme</name>
        <dbReference type="ChEBI" id="CHEBI:30413"/>
    </cofactor>
</comment>
<protein>
    <recommendedName>
        <fullName evidence="5 9">Cytochrome c oxidase subunit 1</fullName>
        <ecNumber evidence="9">7.1.1.9</ecNumber>
    </recommendedName>
</protein>
<dbReference type="InterPro" id="IPR023615">
    <property type="entry name" value="Cyt_c_Oxase_su1_BS"/>
</dbReference>
<feature type="transmembrane region" description="Helical" evidence="10">
    <location>
        <begin position="177"/>
        <end position="205"/>
    </location>
</feature>
<feature type="transmembrane region" description="Helical" evidence="10">
    <location>
        <begin position="135"/>
        <end position="156"/>
    </location>
</feature>
<evidence type="ECO:0000256" key="2">
    <source>
        <dbReference type="ARBA" id="ARBA00004141"/>
    </source>
</evidence>
<gene>
    <name evidence="12" type="primary">COX1</name>
</gene>
<comment type="catalytic activity">
    <reaction evidence="9">
        <text>4 Fe(II)-[cytochrome c] + O2 + 8 H(+)(in) = 4 Fe(III)-[cytochrome c] + 2 H2O + 4 H(+)(out)</text>
        <dbReference type="Rhea" id="RHEA:11436"/>
        <dbReference type="Rhea" id="RHEA-COMP:10350"/>
        <dbReference type="Rhea" id="RHEA-COMP:14399"/>
        <dbReference type="ChEBI" id="CHEBI:15377"/>
        <dbReference type="ChEBI" id="CHEBI:15378"/>
        <dbReference type="ChEBI" id="CHEBI:15379"/>
        <dbReference type="ChEBI" id="CHEBI:29033"/>
        <dbReference type="ChEBI" id="CHEBI:29034"/>
        <dbReference type="EC" id="7.1.1.9"/>
    </reaction>
</comment>
<dbReference type="PANTHER" id="PTHR10422:SF18">
    <property type="entry name" value="CYTOCHROME C OXIDASE SUBUNIT 1"/>
    <property type="match status" value="1"/>
</dbReference>
<feature type="transmembrane region" description="Helical" evidence="10">
    <location>
        <begin position="371"/>
        <end position="391"/>
    </location>
</feature>
<feature type="transmembrane region" description="Helical" evidence="10">
    <location>
        <begin position="46"/>
        <end position="69"/>
    </location>
</feature>
<feature type="domain" description="Cytochrome oxidase subunit I profile" evidence="11">
    <location>
        <begin position="1"/>
        <end position="509"/>
    </location>
</feature>
<dbReference type="PRINTS" id="PR01165">
    <property type="entry name" value="CYCOXIDASEI"/>
</dbReference>
<comment type="similarity">
    <text evidence="4 9">Belongs to the heme-copper respiratory oxidase family.</text>
</comment>
<dbReference type="InterPro" id="IPR036927">
    <property type="entry name" value="Cyt_c_oxase-like_su1_sf"/>
</dbReference>
<evidence type="ECO:0000256" key="4">
    <source>
        <dbReference type="ARBA" id="ARBA00009578"/>
    </source>
</evidence>
<keyword evidence="9" id="KW-0679">Respiratory chain</keyword>
<sequence>MSTNHKDIGSLYLLSGVWAGLAGASLSLLIRVHLSHPGNYFIKSESFYNVVVTTHALLMIFFAVMPLLIGAFGNWLIPLCIGGGDLVFPRLNNLSYWLAPNALYLLMISVFTEKGAGTGWTIYPPLSSVEFHSGPAVDILITSLHAIGLSSLVGAINFGCTNKNMPVPKMKGETSELYLWSLTVTAVLLIISVPVLAGGITMLLFDRNFNSTFFDPIGGGDPVLFQHLFWFFGHPEVYILILPAFGIMSKVVMNQNGKEAVFGQVGMLYAMVGIGGLGCVVWAHHMFTVGMNVDSRAYFTSLTMVIAVPTGVKVFSWMATMSGGKFSMSPSGVWSLGFLFLFTVGGLTGVMLSSSSLDVCLHDTYYVTAHFHYVLSMGAVFGIFCGLNHWFPLFFGVNLNKKWSLTHFFIMFVGVNMTFFPQHFLGLSGMPRRYCDYADCYAKWHWFSSYGAMISFGSLMYFLFIVWEAVVCSRGLVFSSSMASDLEWQSSNQVYPPYSHTWSVLPWVWVNSNNTCITYQYKKKYNV</sequence>
<keyword evidence="9" id="KW-0249">Electron transport</keyword>
<dbReference type="AlphaFoldDB" id="E2DHV1"/>
<evidence type="ECO:0000256" key="8">
    <source>
        <dbReference type="ARBA" id="ARBA00023136"/>
    </source>
</evidence>
<feature type="transmembrane region" description="Helical" evidence="10">
    <location>
        <begin position="444"/>
        <end position="467"/>
    </location>
</feature>
<dbReference type="InterPro" id="IPR033944">
    <property type="entry name" value="Cyt_c_oxase_su1_dom"/>
</dbReference>
<keyword evidence="9" id="KW-0479">Metal-binding</keyword>
<keyword evidence="9" id="KW-0186">Copper</keyword>
<proteinExistence type="inferred from homology"/>
<dbReference type="UniPathway" id="UPA00705"/>
<dbReference type="GO" id="GO:0045277">
    <property type="term" value="C:respiratory chain complex IV"/>
    <property type="evidence" value="ECO:0007669"/>
    <property type="project" value="InterPro"/>
</dbReference>
<dbReference type="CDD" id="cd01663">
    <property type="entry name" value="Cyt_c_Oxidase_I"/>
    <property type="match status" value="1"/>
</dbReference>
<feature type="transmembrane region" description="Helical" evidence="10">
    <location>
        <begin position="103"/>
        <end position="123"/>
    </location>
</feature>
<evidence type="ECO:0000256" key="6">
    <source>
        <dbReference type="ARBA" id="ARBA00022692"/>
    </source>
</evidence>
<keyword evidence="8 9" id="KW-0472">Membrane</keyword>
<feature type="transmembrane region" description="Helical" evidence="10">
    <location>
        <begin position="403"/>
        <end position="424"/>
    </location>
</feature>
<keyword evidence="9" id="KW-0349">Heme</keyword>
<name>E2DHV1_ARCSE</name>
<feature type="transmembrane region" description="Helical" evidence="10">
    <location>
        <begin position="12"/>
        <end position="34"/>
    </location>
</feature>
<dbReference type="Pfam" id="PF00115">
    <property type="entry name" value="COX1"/>
    <property type="match status" value="1"/>
</dbReference>
<dbReference type="PROSITE" id="PS00077">
    <property type="entry name" value="COX1_CUB"/>
    <property type="match status" value="1"/>
</dbReference>
<feature type="transmembrane region" description="Helical" evidence="10">
    <location>
        <begin position="260"/>
        <end position="285"/>
    </location>
</feature>
<comment type="pathway">
    <text evidence="3 9">Energy metabolism; oxidative phosphorylation.</text>
</comment>
<keyword evidence="9" id="KW-0408">Iron</keyword>
<evidence type="ECO:0000256" key="7">
    <source>
        <dbReference type="ARBA" id="ARBA00022989"/>
    </source>
</evidence>
<dbReference type="PROSITE" id="PS50855">
    <property type="entry name" value="COX1"/>
    <property type="match status" value="1"/>
</dbReference>
<dbReference type="GO" id="GO:0015990">
    <property type="term" value="P:electron transport coupled proton transport"/>
    <property type="evidence" value="ECO:0007669"/>
    <property type="project" value="TreeGrafter"/>
</dbReference>
<dbReference type="InterPro" id="IPR023616">
    <property type="entry name" value="Cyt_c_oxase-like_su1_dom"/>
</dbReference>
<keyword evidence="7 10" id="KW-1133">Transmembrane helix</keyword>
<comment type="subcellular location">
    <subcellularLocation>
        <location evidence="2">Membrane</location>
        <topology evidence="2">Multi-pass membrane protein</topology>
    </subcellularLocation>
    <subcellularLocation>
        <location evidence="9">Mitochondrion inner membrane</location>
        <topology evidence="9">Multi-pass membrane protein</topology>
    </subcellularLocation>
</comment>
<dbReference type="PANTHER" id="PTHR10422">
    <property type="entry name" value="CYTOCHROME C OXIDASE SUBUNIT 1"/>
    <property type="match status" value="1"/>
</dbReference>